<dbReference type="Gene3D" id="3.90.1600.10">
    <property type="entry name" value="Palm domain of DNA polymerase"/>
    <property type="match status" value="2"/>
</dbReference>
<dbReference type="Gene3D" id="3.30.420.10">
    <property type="entry name" value="Ribonuclease H-like superfamily/Ribonuclease H"/>
    <property type="match status" value="1"/>
</dbReference>
<organism evidence="10 11">
    <name type="scientific">Parendozoicomonas callyspongiae</name>
    <dbReference type="NCBI Taxonomy" id="2942213"/>
    <lineage>
        <taxon>Bacteria</taxon>
        <taxon>Pseudomonadati</taxon>
        <taxon>Pseudomonadota</taxon>
        <taxon>Gammaproteobacteria</taxon>
        <taxon>Oceanospirillales</taxon>
        <taxon>Endozoicomonadaceae</taxon>
        <taxon>Parendozoicomonas</taxon>
    </lineage>
</organism>
<dbReference type="InterPro" id="IPR006172">
    <property type="entry name" value="DNA-dir_DNA_pol_B"/>
</dbReference>
<dbReference type="GO" id="GO:0003887">
    <property type="term" value="F:DNA-directed DNA polymerase activity"/>
    <property type="evidence" value="ECO:0007669"/>
    <property type="project" value="UniProtKB-EC"/>
</dbReference>
<dbReference type="InterPro" id="IPR042087">
    <property type="entry name" value="DNA_pol_B_thumb"/>
</dbReference>
<keyword evidence="7" id="KW-0235">DNA replication</keyword>
<dbReference type="PANTHER" id="PTHR10322">
    <property type="entry name" value="DNA POLYMERASE CATALYTIC SUBUNIT"/>
    <property type="match status" value="1"/>
</dbReference>
<dbReference type="SMART" id="SM00486">
    <property type="entry name" value="POLBc"/>
    <property type="match status" value="1"/>
</dbReference>
<comment type="similarity">
    <text evidence="1 7">Belongs to the DNA polymerase type-B family.</text>
</comment>
<dbReference type="CDD" id="cd05537">
    <property type="entry name" value="POLBc_Pol_II"/>
    <property type="match status" value="1"/>
</dbReference>
<dbReference type="InterPro" id="IPR006134">
    <property type="entry name" value="DNA-dir_DNA_pol_B_multi_dom"/>
</dbReference>
<feature type="domain" description="DNA-directed DNA polymerase family B exonuclease" evidence="9">
    <location>
        <begin position="112"/>
        <end position="294"/>
    </location>
</feature>
<sequence length="795" mass="90956">MSQVENDSIHAGFLLNRTSYDRSRHTEIVLWVVTDHGPSRLVIEGEQPVLFIHTDDQDKALLALQQAEIPCHHKSLSLKTFQQSPVTGLYFRTIDMAWQARRVFSDLAIIPFEADFRLHDRYLMEKFVNGGLEFIGTPTAFESYTEYRQVRIRPADYSPRFSVVSVDLECSERGQLYSVSLFGHGEKGDVESRVVMVGEPVECAEEYIQWVPDEKSLLLSLVDITALWDPDILIGWNVINFDFRLLVKRAALHGIKLNLGRGRQQVHWRDRRDESGQGFITIPGRMVVDGIDGLKSATWQFDSFSLEFVSQSLLGRGKDTEDVENRMAAINHDFRYNKPKLARYNLEDCKLVWEIFEKTRLLDYLRLRGQLTGLELDRQGGSVAAFTNLYLPRLHRAGYIAPNLPDGGGLASPGGYVMDSVPGLYRNVLVLDFKSLYPSIIRTFRIDPMGLIEGLQRPDEAIEGFLGARFSRDHHFLPDIIASLWQQRDEAKKERDDARSHALKIIMNSFYGVLGSGGCRFYDPRLASSITMRGHEIMQQTARWIEEEGHKVIYGDTDSIFVLLGDDISCDEADKTGKSLEAKVNRLWKQVVKDKFDLECFLELEYETLYTRFLMPTIRGAETGSKKRYAGIKRTGDGEKLIFKGLETVRSDWTQLAKSFQTELYEIVFADKSPENLIRQYVEKTLAGEVDDQLVYRKRLRRHLHEYVKNIPPQVRAARHADDKNRALGKSLCYQHKGWISYLITVAGPETVEYHANAIDYQHYIDKQLKPVAEGILPFIGMGFDQVIGTQQGLF</sequence>
<evidence type="ECO:0000259" key="9">
    <source>
        <dbReference type="Pfam" id="PF03104"/>
    </source>
</evidence>
<dbReference type="EC" id="2.7.7.7" evidence="7"/>
<keyword evidence="3 7" id="KW-0548">Nucleotidyltransferase</keyword>
<dbReference type="PROSITE" id="PS00116">
    <property type="entry name" value="DNA_POLYMERASE_B"/>
    <property type="match status" value="1"/>
</dbReference>
<evidence type="ECO:0000256" key="3">
    <source>
        <dbReference type="ARBA" id="ARBA00022695"/>
    </source>
</evidence>
<keyword evidence="5 7" id="KW-0238">DNA-binding</keyword>
<dbReference type="Pfam" id="PF00136">
    <property type="entry name" value="DNA_pol_B"/>
    <property type="match status" value="1"/>
</dbReference>
<gene>
    <name evidence="10" type="ORF">M3P05_15935</name>
</gene>
<dbReference type="PANTHER" id="PTHR10322:SF23">
    <property type="entry name" value="DNA POLYMERASE DELTA CATALYTIC SUBUNIT"/>
    <property type="match status" value="1"/>
</dbReference>
<evidence type="ECO:0000256" key="2">
    <source>
        <dbReference type="ARBA" id="ARBA00022679"/>
    </source>
</evidence>
<keyword evidence="4 7" id="KW-0239">DNA-directed DNA polymerase</keyword>
<keyword evidence="11" id="KW-1185">Reference proteome</keyword>
<reference evidence="10 11" key="1">
    <citation type="submission" date="2022-05" db="EMBL/GenBank/DDBJ databases">
        <authorList>
            <person name="Park J.-S."/>
        </authorList>
    </citation>
    <scope>NUCLEOTIDE SEQUENCE [LARGE SCALE GENOMIC DNA]</scope>
    <source>
        <strain evidence="10 11">2012CJ34-2</strain>
    </source>
</reference>
<dbReference type="InterPro" id="IPR006133">
    <property type="entry name" value="DNA-dir_DNA_pol_B_exonuc"/>
</dbReference>
<evidence type="ECO:0000256" key="1">
    <source>
        <dbReference type="ARBA" id="ARBA00005755"/>
    </source>
</evidence>
<dbReference type="InterPro" id="IPR017964">
    <property type="entry name" value="DNA-dir_DNA_pol_B_CS"/>
</dbReference>
<dbReference type="InterPro" id="IPR043502">
    <property type="entry name" value="DNA/RNA_pol_sf"/>
</dbReference>
<dbReference type="Gene3D" id="2.40.50.590">
    <property type="match status" value="1"/>
</dbReference>
<dbReference type="Pfam" id="PF03104">
    <property type="entry name" value="DNA_pol_B_exo1"/>
    <property type="match status" value="1"/>
</dbReference>
<dbReference type="InterPro" id="IPR036397">
    <property type="entry name" value="RNaseH_sf"/>
</dbReference>
<name>A0ABT0PJJ9_9GAMM</name>
<dbReference type="Gene3D" id="1.10.132.60">
    <property type="entry name" value="DNA polymerase family B, C-terminal domain"/>
    <property type="match status" value="1"/>
</dbReference>
<keyword evidence="2 7" id="KW-0808">Transferase</keyword>
<dbReference type="SUPFAM" id="SSF53098">
    <property type="entry name" value="Ribonuclease H-like"/>
    <property type="match status" value="1"/>
</dbReference>
<dbReference type="RefSeq" id="WP_249701019.1">
    <property type="nucleotide sequence ID" value="NZ_JAMFLX010000025.1"/>
</dbReference>
<dbReference type="InterPro" id="IPR023211">
    <property type="entry name" value="DNA_pol_palm_dom_sf"/>
</dbReference>
<evidence type="ECO:0000256" key="7">
    <source>
        <dbReference type="RuleBase" id="RU000442"/>
    </source>
</evidence>
<dbReference type="NCBIfam" id="NF004421">
    <property type="entry name" value="PRK05762.1-2"/>
    <property type="match status" value="1"/>
</dbReference>
<dbReference type="PRINTS" id="PR00106">
    <property type="entry name" value="DNAPOLB"/>
</dbReference>
<comment type="caution">
    <text evidence="10">The sequence shown here is derived from an EMBL/GenBank/DDBJ whole genome shotgun (WGS) entry which is preliminary data.</text>
</comment>
<dbReference type="InterPro" id="IPR050240">
    <property type="entry name" value="DNA_pol_type-B"/>
</dbReference>
<evidence type="ECO:0000313" key="10">
    <source>
        <dbReference type="EMBL" id="MCL6271411.1"/>
    </source>
</evidence>
<dbReference type="EMBL" id="JAMFLX010000025">
    <property type="protein sequence ID" value="MCL6271411.1"/>
    <property type="molecule type" value="Genomic_DNA"/>
</dbReference>
<proteinExistence type="inferred from homology"/>
<evidence type="ECO:0000256" key="6">
    <source>
        <dbReference type="ARBA" id="ARBA00049244"/>
    </source>
</evidence>
<dbReference type="CDD" id="cd05784">
    <property type="entry name" value="DNA_polB_II_exo"/>
    <property type="match status" value="1"/>
</dbReference>
<comment type="catalytic activity">
    <reaction evidence="6 7">
        <text>DNA(n) + a 2'-deoxyribonucleoside 5'-triphosphate = DNA(n+1) + diphosphate</text>
        <dbReference type="Rhea" id="RHEA:22508"/>
        <dbReference type="Rhea" id="RHEA-COMP:17339"/>
        <dbReference type="Rhea" id="RHEA-COMP:17340"/>
        <dbReference type="ChEBI" id="CHEBI:33019"/>
        <dbReference type="ChEBI" id="CHEBI:61560"/>
        <dbReference type="ChEBI" id="CHEBI:173112"/>
        <dbReference type="EC" id="2.7.7.7"/>
    </reaction>
</comment>
<evidence type="ECO:0000259" key="8">
    <source>
        <dbReference type="Pfam" id="PF00136"/>
    </source>
</evidence>
<dbReference type="Proteomes" id="UP001203338">
    <property type="component" value="Unassembled WGS sequence"/>
</dbReference>
<accession>A0ABT0PJJ9</accession>
<evidence type="ECO:0000313" key="11">
    <source>
        <dbReference type="Proteomes" id="UP001203338"/>
    </source>
</evidence>
<evidence type="ECO:0000256" key="4">
    <source>
        <dbReference type="ARBA" id="ARBA00022932"/>
    </source>
</evidence>
<dbReference type="SUPFAM" id="SSF56672">
    <property type="entry name" value="DNA/RNA polymerases"/>
    <property type="match status" value="1"/>
</dbReference>
<evidence type="ECO:0000256" key="5">
    <source>
        <dbReference type="ARBA" id="ARBA00023125"/>
    </source>
</evidence>
<feature type="domain" description="DNA-directed DNA polymerase family B multifunctional" evidence="8">
    <location>
        <begin position="390"/>
        <end position="771"/>
    </location>
</feature>
<dbReference type="InterPro" id="IPR012337">
    <property type="entry name" value="RNaseH-like_sf"/>
</dbReference>
<protein>
    <recommendedName>
        <fullName evidence="7">DNA polymerase</fullName>
        <ecNumber evidence="7">2.7.7.7</ecNumber>
    </recommendedName>
</protein>